<name>A0ABD0UP67_DENTH</name>
<dbReference type="AlphaFoldDB" id="A0ABD0UP67"/>
<protein>
    <submittedName>
        <fullName evidence="1">Uncharacterized protein</fullName>
    </submittedName>
</protein>
<comment type="caution">
    <text evidence="1">The sequence shown here is derived from an EMBL/GenBank/DDBJ whole genome shotgun (WGS) entry which is preliminary data.</text>
</comment>
<evidence type="ECO:0000313" key="2">
    <source>
        <dbReference type="Proteomes" id="UP001552299"/>
    </source>
</evidence>
<keyword evidence="2" id="KW-1185">Reference proteome</keyword>
<proteinExistence type="predicted"/>
<accession>A0ABD0UP67</accession>
<gene>
    <name evidence="1" type="ORF">M5K25_014975</name>
</gene>
<sequence>MPNAVRSSMKMRHITSCSVLLDTAARYCSVPDDMAAPDSPLDGKLCPVSAQNNFSKERVIMVSLLRIHLWVRDKRKIRVRRQFQRYDSNRTGRSGMAKSFTEYEISFVPVRMDEHVHFIELFVHFCPSSAHDSLPSQGRVRKDVERFSAVTRRVRKDGDWYSAITREGQKERGTLPSLGKIKSHKDVGTSLAAHLLLRIWLLIRRLQPGYPPSDGSIANRGLHPSPPYPTPVKSVVRGPEVNARFVNRMMDLEKRARWAGGCPVQVKSTIPWKRRAVGDGSRRLTVSLGMNRQREKEKRQHKSSPAALTALILESDWERSRLIHGRK</sequence>
<dbReference type="EMBL" id="JANQDX010000012">
    <property type="protein sequence ID" value="KAL0914612.1"/>
    <property type="molecule type" value="Genomic_DNA"/>
</dbReference>
<dbReference type="Proteomes" id="UP001552299">
    <property type="component" value="Unassembled WGS sequence"/>
</dbReference>
<reference evidence="1 2" key="1">
    <citation type="journal article" date="2024" name="Plant Biotechnol. J.">
        <title>Dendrobium thyrsiflorum genome and its molecular insights into genes involved in important horticultural traits.</title>
        <authorList>
            <person name="Chen B."/>
            <person name="Wang J.Y."/>
            <person name="Zheng P.J."/>
            <person name="Li K.L."/>
            <person name="Liang Y.M."/>
            <person name="Chen X.F."/>
            <person name="Zhang C."/>
            <person name="Zhao X."/>
            <person name="He X."/>
            <person name="Zhang G.Q."/>
            <person name="Liu Z.J."/>
            <person name="Xu Q."/>
        </authorList>
    </citation>
    <scope>NUCLEOTIDE SEQUENCE [LARGE SCALE GENOMIC DNA]</scope>
    <source>
        <strain evidence="1">GZMU011</strain>
    </source>
</reference>
<organism evidence="1 2">
    <name type="scientific">Dendrobium thyrsiflorum</name>
    <name type="common">Pinecone-like raceme dendrobium</name>
    <name type="synonym">Orchid</name>
    <dbReference type="NCBI Taxonomy" id="117978"/>
    <lineage>
        <taxon>Eukaryota</taxon>
        <taxon>Viridiplantae</taxon>
        <taxon>Streptophyta</taxon>
        <taxon>Embryophyta</taxon>
        <taxon>Tracheophyta</taxon>
        <taxon>Spermatophyta</taxon>
        <taxon>Magnoliopsida</taxon>
        <taxon>Liliopsida</taxon>
        <taxon>Asparagales</taxon>
        <taxon>Orchidaceae</taxon>
        <taxon>Epidendroideae</taxon>
        <taxon>Malaxideae</taxon>
        <taxon>Dendrobiinae</taxon>
        <taxon>Dendrobium</taxon>
    </lineage>
</organism>
<evidence type="ECO:0000313" key="1">
    <source>
        <dbReference type="EMBL" id="KAL0914612.1"/>
    </source>
</evidence>